<dbReference type="EMBL" id="JAXLQG010000033">
    <property type="protein sequence ID" value="KAK5527779.1"/>
    <property type="molecule type" value="Genomic_DNA"/>
</dbReference>
<evidence type="ECO:0000313" key="3">
    <source>
        <dbReference type="Proteomes" id="UP001345827"/>
    </source>
</evidence>
<name>A0AAV9PV53_9PEZI</name>
<dbReference type="AlphaFoldDB" id="A0AAV9PV53"/>
<feature type="region of interest" description="Disordered" evidence="1">
    <location>
        <begin position="203"/>
        <end position="229"/>
    </location>
</feature>
<dbReference type="Proteomes" id="UP001345827">
    <property type="component" value="Unassembled WGS sequence"/>
</dbReference>
<proteinExistence type="predicted"/>
<protein>
    <submittedName>
        <fullName evidence="2">Uncharacterized protein</fullName>
    </submittedName>
</protein>
<comment type="caution">
    <text evidence="2">The sequence shown here is derived from an EMBL/GenBank/DDBJ whole genome shotgun (WGS) entry which is preliminary data.</text>
</comment>
<reference evidence="2 3" key="1">
    <citation type="submission" date="2023-06" db="EMBL/GenBank/DDBJ databases">
        <title>Black Yeasts Isolated from many extreme environments.</title>
        <authorList>
            <person name="Coleine C."/>
            <person name="Stajich J.E."/>
            <person name="Selbmann L."/>
        </authorList>
    </citation>
    <scope>NUCLEOTIDE SEQUENCE [LARGE SCALE GENOMIC DNA]</scope>
    <source>
        <strain evidence="2 3">CCFEE 5887</strain>
    </source>
</reference>
<evidence type="ECO:0000313" key="2">
    <source>
        <dbReference type="EMBL" id="KAK5527779.1"/>
    </source>
</evidence>
<accession>A0AAV9PV53</accession>
<sequence>MSSPLFHDWELQLSSSFGGPCVQLYEFGGPERYHDPDGFSMPREVRLLLAFPYLEDDIFEEARLRKWMNQVVIPAVFQSLPASTSQYFHHSSVEMIRLNSQAARVEGMRDVPDTQLDFYLQTEQLESAWKEIQRTSEMPGFEEFRGVRPVILANYGPLRFHETSPEAAFQKFLGNWNSTMRMQYIPRDGFYIEFNTDGHLHPEVAPPDVRMTPQLARSGPKGRERQNKR</sequence>
<gene>
    <name evidence="2" type="ORF">LTR25_010910</name>
</gene>
<organism evidence="2 3">
    <name type="scientific">Vermiconidia calcicola</name>
    <dbReference type="NCBI Taxonomy" id="1690605"/>
    <lineage>
        <taxon>Eukaryota</taxon>
        <taxon>Fungi</taxon>
        <taxon>Dikarya</taxon>
        <taxon>Ascomycota</taxon>
        <taxon>Pezizomycotina</taxon>
        <taxon>Dothideomycetes</taxon>
        <taxon>Dothideomycetidae</taxon>
        <taxon>Mycosphaerellales</taxon>
        <taxon>Extremaceae</taxon>
        <taxon>Vermiconidia</taxon>
    </lineage>
</organism>
<evidence type="ECO:0000256" key="1">
    <source>
        <dbReference type="SAM" id="MobiDB-lite"/>
    </source>
</evidence>
<keyword evidence="3" id="KW-1185">Reference proteome</keyword>